<keyword evidence="1" id="KW-0732">Signal</keyword>
<dbReference type="EMBL" id="QKYT01000010">
    <property type="protein sequence ID" value="RIA98860.1"/>
    <property type="molecule type" value="Genomic_DNA"/>
</dbReference>
<comment type="caution">
    <text evidence="2">The sequence shown here is derived from an EMBL/GenBank/DDBJ whole genome shotgun (WGS) entry which is preliminary data.</text>
</comment>
<feature type="signal peptide" evidence="1">
    <location>
        <begin position="1"/>
        <end position="25"/>
    </location>
</feature>
<name>A0A397TKT5_9GLOM</name>
<proteinExistence type="predicted"/>
<evidence type="ECO:0000256" key="1">
    <source>
        <dbReference type="SAM" id="SignalP"/>
    </source>
</evidence>
<keyword evidence="3" id="KW-1185">Reference proteome</keyword>
<feature type="chain" id="PRO_5017230496" evidence="1">
    <location>
        <begin position="26"/>
        <end position="156"/>
    </location>
</feature>
<evidence type="ECO:0000313" key="3">
    <source>
        <dbReference type="Proteomes" id="UP000265703"/>
    </source>
</evidence>
<protein>
    <submittedName>
        <fullName evidence="2">Uncharacterized protein</fullName>
    </submittedName>
</protein>
<dbReference type="Proteomes" id="UP000265703">
    <property type="component" value="Unassembled WGS sequence"/>
</dbReference>
<sequence length="156" mass="17531">MISRRFSLLSMIVLICMILIGLTQTAPLNKRQEVAAFADFNTGILNKKRSNSVVGLFTFSNTPDNKCRVIGQFYDGLESPNIKDYTLQIVKMNGDLVFDLTKTFTNGKVSVHMSGTTSYQHNFNLNELSLETVMDNLMIVKNKDNKIGETLIESLK</sequence>
<gene>
    <name evidence="2" type="ORF">C1645_748636</name>
</gene>
<reference evidence="2 3" key="1">
    <citation type="submission" date="2018-06" db="EMBL/GenBank/DDBJ databases">
        <title>Comparative genomics reveals the genomic features of Rhizophagus irregularis, R. cerebriforme, R. diaphanum and Gigaspora rosea, and their symbiotic lifestyle signature.</title>
        <authorList>
            <person name="Morin E."/>
            <person name="San Clemente H."/>
            <person name="Chen E.C.H."/>
            <person name="De La Providencia I."/>
            <person name="Hainaut M."/>
            <person name="Kuo A."/>
            <person name="Kohler A."/>
            <person name="Murat C."/>
            <person name="Tang N."/>
            <person name="Roy S."/>
            <person name="Loubradou J."/>
            <person name="Henrissat B."/>
            <person name="Grigoriev I.V."/>
            <person name="Corradi N."/>
            <person name="Roux C."/>
            <person name="Martin F.M."/>
        </authorList>
    </citation>
    <scope>NUCLEOTIDE SEQUENCE [LARGE SCALE GENOMIC DNA]</scope>
    <source>
        <strain evidence="2 3">DAOM 227022</strain>
    </source>
</reference>
<dbReference type="AlphaFoldDB" id="A0A397TKT5"/>
<organism evidence="2 3">
    <name type="scientific">Glomus cerebriforme</name>
    <dbReference type="NCBI Taxonomy" id="658196"/>
    <lineage>
        <taxon>Eukaryota</taxon>
        <taxon>Fungi</taxon>
        <taxon>Fungi incertae sedis</taxon>
        <taxon>Mucoromycota</taxon>
        <taxon>Glomeromycotina</taxon>
        <taxon>Glomeromycetes</taxon>
        <taxon>Glomerales</taxon>
        <taxon>Glomeraceae</taxon>
        <taxon>Glomus</taxon>
    </lineage>
</organism>
<evidence type="ECO:0000313" key="2">
    <source>
        <dbReference type="EMBL" id="RIA98860.1"/>
    </source>
</evidence>
<accession>A0A397TKT5</accession>